<organism evidence="2 3">
    <name type="scientific">Henosepilachna vigintioctopunctata</name>
    <dbReference type="NCBI Taxonomy" id="420089"/>
    <lineage>
        <taxon>Eukaryota</taxon>
        <taxon>Metazoa</taxon>
        <taxon>Ecdysozoa</taxon>
        <taxon>Arthropoda</taxon>
        <taxon>Hexapoda</taxon>
        <taxon>Insecta</taxon>
        <taxon>Pterygota</taxon>
        <taxon>Neoptera</taxon>
        <taxon>Endopterygota</taxon>
        <taxon>Coleoptera</taxon>
        <taxon>Polyphaga</taxon>
        <taxon>Cucujiformia</taxon>
        <taxon>Coccinelloidea</taxon>
        <taxon>Coccinellidae</taxon>
        <taxon>Epilachninae</taxon>
        <taxon>Epilachnini</taxon>
        <taxon>Henosepilachna</taxon>
    </lineage>
</organism>
<feature type="region of interest" description="Disordered" evidence="1">
    <location>
        <begin position="57"/>
        <end position="93"/>
    </location>
</feature>
<gene>
    <name evidence="2" type="ORF">WA026_021706</name>
</gene>
<sequence>MELKYIVLTIIKILVSVPTILLTTNLDAEAAALMGGYLVNNDTDGFVGIPFDNDENYRRHESSESYSSALNSSQPTSEDDNSEEIPNPSPLVIPGYNLPENIFNKGKPFYMEKDPLTGQVDFANKTPTGIDDDFYEYIDDGIDQSDDIYNKANIDRKDGSIGSHRPSDINQLTPNFHDFLNLPIKYNSNKYVYPLISSSYANTKVQGNVNKYHNHKTFVTKYPTFKPSNGPYLTSSSQYFQDYEETTSTTTPKHISTTTKIPIKKPISYPSFNEDFSQDYEYDSYEKNTKNKYNYGNKDIYYTTEKINNIYLTTSSTPMTTTKKAMSLLEQLFGSYDEIPTTTEKVIVPSSIYNVPSNENKNKEKEKKVDKITTSTSTSISTTSTHTNVATGSNMEMENIYEEYDDDYYNNQNISEYYTTNKPQSTTLSTTSTTTSTTTPTVPFVSNNIFNSHSYKEPTTTEKILSTKQRPEITTETYFTLRETSLPLGDNHVSNPKVTIMPNNDHIASSSSNYRPIIIATQDLRNQLNNEKVVPKPFSVSTQHVPSTSSIHISPDQDTVSFVVGHHQSMDGSSYNEPNSHNVFNNNYFQPEDDIIYNNSPDTVIFQQPQLKKPQEVTGSVVTIQTQTNSEASLSIGVPVEHIKKVPGQVMDAKLEFDNVNSDLPTNSAKVVFPNEKDVSLTSLTPPPSTANPPILSSNREILKLASKPMYHQLPSDLTPPKEELGKFPLRLDSPRPPWDPRPGHFFSGNFEYSRPPRPLPDIAYKRIDTLPNILPQFRPNMKSRGPHNSGPHDYKHTMAHTVHRNPAHFYDNRLHREPLLERPSNRPIEFYEKLQPPPLPPKNFNNYRKIPPPSQFLDQRSPIVAQDRKGEDYHKKPMVENKVILEPPKIITNLKKTDGEVETLQMLQAKQSDKKNYILNQ</sequence>
<dbReference type="Proteomes" id="UP001431783">
    <property type="component" value="Unassembled WGS sequence"/>
</dbReference>
<dbReference type="AlphaFoldDB" id="A0AAW1UBC3"/>
<dbReference type="EMBL" id="JARQZJ010000047">
    <property type="protein sequence ID" value="KAK9878398.1"/>
    <property type="molecule type" value="Genomic_DNA"/>
</dbReference>
<feature type="compositionally biased region" description="Low complexity" evidence="1">
    <location>
        <begin position="64"/>
        <end position="73"/>
    </location>
</feature>
<evidence type="ECO:0000256" key="1">
    <source>
        <dbReference type="SAM" id="MobiDB-lite"/>
    </source>
</evidence>
<feature type="compositionally biased region" description="Basic and acidic residues" evidence="1">
    <location>
        <begin position="360"/>
        <end position="371"/>
    </location>
</feature>
<feature type="compositionally biased region" description="Low complexity" evidence="1">
    <location>
        <begin position="372"/>
        <end position="385"/>
    </location>
</feature>
<reference evidence="2 3" key="1">
    <citation type="submission" date="2023-03" db="EMBL/GenBank/DDBJ databases">
        <title>Genome insight into feeding habits of ladybird beetles.</title>
        <authorList>
            <person name="Li H.-S."/>
            <person name="Huang Y.-H."/>
            <person name="Pang H."/>
        </authorList>
    </citation>
    <scope>NUCLEOTIDE SEQUENCE [LARGE SCALE GENOMIC DNA]</scope>
    <source>
        <strain evidence="2">SYSU_2023b</strain>
        <tissue evidence="2">Whole body</tissue>
    </source>
</reference>
<proteinExistence type="predicted"/>
<name>A0AAW1UBC3_9CUCU</name>
<evidence type="ECO:0000313" key="3">
    <source>
        <dbReference type="Proteomes" id="UP001431783"/>
    </source>
</evidence>
<comment type="caution">
    <text evidence="2">The sequence shown here is derived from an EMBL/GenBank/DDBJ whole genome shotgun (WGS) entry which is preliminary data.</text>
</comment>
<keyword evidence="3" id="KW-1185">Reference proteome</keyword>
<evidence type="ECO:0000313" key="2">
    <source>
        <dbReference type="EMBL" id="KAK9878398.1"/>
    </source>
</evidence>
<protein>
    <submittedName>
        <fullName evidence="2">Uncharacterized protein</fullName>
    </submittedName>
</protein>
<feature type="region of interest" description="Disordered" evidence="1">
    <location>
        <begin position="358"/>
        <end position="388"/>
    </location>
</feature>
<accession>A0AAW1UBC3</accession>